<sequence length="759" mass="85007">MDSGGKKEKEKWGLDLNLSIQEEFSTGLGFQDFLGEEKEAENDQLGHDFGRDSDFRTRERDSVVETDDFTSSKRLRYTIEEKGKAKVDCGGSQVNLDFDLNLDLWGFEKDPVEGKMDTWPFEAGLLSSGPVMHNFFPDSVERNTQVENYDVPRKDTVFEQRKEIALSSVRKRQSRRKEQKLMQREIARNVAPRFAHLGPQEQMKQHKEKKVKSKEVDLEMEPDLDDSQSPFSLALEAIKMRQTVRKGSLTGFSESLFKWVPAKAKDCDALKRDVPTLLDLSLNALAKNADAIVSLEHVPDKLRHRLSQLVSDCGVVDAHFVELLARGSPTEIRLRNISRLTEEEFSKIFSVCDTKDLTVLQLDLCGRCMPDYILHGTLARSSHRLPSLATISLKGAHRLSDIGLTQLAVSAPALQSINLSQCSLLTSQGISDFVSCFESTLRELYIDDCQNIDAAIILPALKKLKCLEVLSVAGIETVCDNFVIGLVKACGINMKELGFANCVQLTDISLRIVGKNCPNLCALDLSYLHNLTDSALKHLANGCQSIRRLKLCRNDFRIQVASSTHDSDEAIAAFLEVSGQSLDALSINNIHRVRHHYAIPDFSSGICNLSFLPEAWISCLAMVSHDYFILWPVYRPENPDMVRKIQIPVGEKDERTSNFKVAHNTALSIAKCSRNLVSLDLSWCRRLTDEALGMIVDSCLSLKLLKLFGCTQITEAFLNGHSNPMVRIIGCKTGPVLEHLDALEPQENPLRYSPLTSFC</sequence>
<reference evidence="2" key="1">
    <citation type="journal article" date="2020" name="bioRxiv">
        <title>Hybrid origin of Populus tomentosa Carr. identified through genome sequencing and phylogenomic analysis.</title>
        <authorList>
            <person name="An X."/>
            <person name="Gao K."/>
            <person name="Chen Z."/>
            <person name="Li J."/>
            <person name="Yang X."/>
            <person name="Yang X."/>
            <person name="Zhou J."/>
            <person name="Guo T."/>
            <person name="Zhao T."/>
            <person name="Huang S."/>
            <person name="Miao D."/>
            <person name="Khan W.U."/>
            <person name="Rao P."/>
            <person name="Ye M."/>
            <person name="Lei B."/>
            <person name="Liao W."/>
            <person name="Wang J."/>
            <person name="Ji L."/>
            <person name="Li Y."/>
            <person name="Guo B."/>
            <person name="Mustafa N.S."/>
            <person name="Li S."/>
            <person name="Yun Q."/>
            <person name="Keller S.R."/>
            <person name="Mao J."/>
            <person name="Zhang R."/>
            <person name="Strauss S.H."/>
        </authorList>
    </citation>
    <scope>NUCLEOTIDE SEQUENCE</scope>
    <source>
        <strain evidence="2">GM15</strain>
        <tissue evidence="2">Leaf</tissue>
    </source>
</reference>
<dbReference type="EMBL" id="JAAWWB010000012">
    <property type="protein sequence ID" value="KAG6770463.1"/>
    <property type="molecule type" value="Genomic_DNA"/>
</dbReference>
<protein>
    <recommendedName>
        <fullName evidence="1">F-box/LRR-repeat protein 15-like leucin rich repeat domain-containing protein</fullName>
    </recommendedName>
</protein>
<dbReference type="FunFam" id="3.80.10.10:FF:000777">
    <property type="entry name" value="RNI-like superfamily protein"/>
    <property type="match status" value="1"/>
</dbReference>
<dbReference type="OrthoDB" id="10257471at2759"/>
<dbReference type="SMART" id="SM00367">
    <property type="entry name" value="LRR_CC"/>
    <property type="match status" value="5"/>
</dbReference>
<dbReference type="Pfam" id="PF25372">
    <property type="entry name" value="DUF7885"/>
    <property type="match status" value="1"/>
</dbReference>
<dbReference type="AlphaFoldDB" id="A0A8X7ZQD3"/>
<gene>
    <name evidence="2" type="ORF">POTOM_026146</name>
</gene>
<comment type="caution">
    <text evidence="2">The sequence shown here is derived from an EMBL/GenBank/DDBJ whole genome shotgun (WGS) entry which is preliminary data.</text>
</comment>
<dbReference type="FunFam" id="3.80.10.10:FF:001486">
    <property type="entry name" value="DNA repair protein rhp7 isoform A"/>
    <property type="match status" value="1"/>
</dbReference>
<keyword evidence="3" id="KW-1185">Reference proteome</keyword>
<dbReference type="PANTHER" id="PTHR13318:SF145">
    <property type="entry name" value="RAD7"/>
    <property type="match status" value="1"/>
</dbReference>
<evidence type="ECO:0000259" key="1">
    <source>
        <dbReference type="Pfam" id="PF25372"/>
    </source>
</evidence>
<dbReference type="Proteomes" id="UP000886885">
    <property type="component" value="Chromosome 6D"/>
</dbReference>
<dbReference type="PANTHER" id="PTHR13318">
    <property type="entry name" value="PARTNER OF PAIRED, ISOFORM B-RELATED"/>
    <property type="match status" value="1"/>
</dbReference>
<feature type="domain" description="F-box/LRR-repeat protein 15-like leucin rich repeat" evidence="1">
    <location>
        <begin position="389"/>
        <end position="562"/>
    </location>
</feature>
<organism evidence="2 3">
    <name type="scientific">Populus tomentosa</name>
    <name type="common">Chinese white poplar</name>
    <dbReference type="NCBI Taxonomy" id="118781"/>
    <lineage>
        <taxon>Eukaryota</taxon>
        <taxon>Viridiplantae</taxon>
        <taxon>Streptophyta</taxon>
        <taxon>Embryophyta</taxon>
        <taxon>Tracheophyta</taxon>
        <taxon>Spermatophyta</taxon>
        <taxon>Magnoliopsida</taxon>
        <taxon>eudicotyledons</taxon>
        <taxon>Gunneridae</taxon>
        <taxon>Pentapetalae</taxon>
        <taxon>rosids</taxon>
        <taxon>fabids</taxon>
        <taxon>Malpighiales</taxon>
        <taxon>Salicaceae</taxon>
        <taxon>Saliceae</taxon>
        <taxon>Populus</taxon>
    </lineage>
</organism>
<name>A0A8X7ZQD3_POPTO</name>
<proteinExistence type="predicted"/>
<accession>A0A8X7ZQD3</accession>
<dbReference type="GO" id="GO:0031146">
    <property type="term" value="P:SCF-dependent proteasomal ubiquitin-dependent protein catabolic process"/>
    <property type="evidence" value="ECO:0007669"/>
    <property type="project" value="TreeGrafter"/>
</dbReference>
<dbReference type="GO" id="GO:0019005">
    <property type="term" value="C:SCF ubiquitin ligase complex"/>
    <property type="evidence" value="ECO:0007669"/>
    <property type="project" value="TreeGrafter"/>
</dbReference>
<evidence type="ECO:0000313" key="2">
    <source>
        <dbReference type="EMBL" id="KAG6770463.1"/>
    </source>
</evidence>
<evidence type="ECO:0000313" key="3">
    <source>
        <dbReference type="Proteomes" id="UP000886885"/>
    </source>
</evidence>
<dbReference type="InterPro" id="IPR057207">
    <property type="entry name" value="FBXL15_LRR"/>
</dbReference>
<dbReference type="InterPro" id="IPR006553">
    <property type="entry name" value="Leu-rich_rpt_Cys-con_subtyp"/>
</dbReference>